<evidence type="ECO:0000313" key="7">
    <source>
        <dbReference type="Proteomes" id="UP000283738"/>
    </source>
</evidence>
<dbReference type="FunFam" id="3.40.50.300:FF:000285">
    <property type="entry name" value="Sporulation initiation inhibitor Soj"/>
    <property type="match status" value="1"/>
</dbReference>
<evidence type="ECO:0000256" key="3">
    <source>
        <dbReference type="ARBA" id="ARBA00062323"/>
    </source>
</evidence>
<proteinExistence type="inferred from homology"/>
<feature type="domain" description="AAA" evidence="5">
    <location>
        <begin position="5"/>
        <end position="182"/>
    </location>
</feature>
<dbReference type="SUPFAM" id="SSF52540">
    <property type="entry name" value="P-loop containing nucleoside triphosphate hydrolases"/>
    <property type="match status" value="1"/>
</dbReference>
<dbReference type="Proteomes" id="UP000283738">
    <property type="component" value="Unassembled WGS sequence"/>
</dbReference>
<comment type="catalytic activity">
    <reaction evidence="2">
        <text>ATP + H2O = ADP + phosphate + H(+)</text>
        <dbReference type="Rhea" id="RHEA:13065"/>
        <dbReference type="ChEBI" id="CHEBI:15377"/>
        <dbReference type="ChEBI" id="CHEBI:15378"/>
        <dbReference type="ChEBI" id="CHEBI:30616"/>
        <dbReference type="ChEBI" id="CHEBI:43474"/>
        <dbReference type="ChEBI" id="CHEBI:456216"/>
    </reaction>
</comment>
<comment type="caution">
    <text evidence="6">The sequence shown here is derived from an EMBL/GenBank/DDBJ whole genome shotgun (WGS) entry which is preliminary data.</text>
</comment>
<dbReference type="Pfam" id="PF13614">
    <property type="entry name" value="AAA_31"/>
    <property type="match status" value="1"/>
</dbReference>
<dbReference type="InterPro" id="IPR025669">
    <property type="entry name" value="AAA_dom"/>
</dbReference>
<dbReference type="InterPro" id="IPR050678">
    <property type="entry name" value="DNA_Partitioning_ATPase"/>
</dbReference>
<protein>
    <recommendedName>
        <fullName evidence="4">Sporulation initiation inhibitor protein Soj</fullName>
    </recommendedName>
</protein>
<dbReference type="PANTHER" id="PTHR13696:SF99">
    <property type="entry name" value="COBYRINIC ACID AC-DIAMIDE SYNTHASE"/>
    <property type="match status" value="1"/>
</dbReference>
<evidence type="ECO:0000313" key="6">
    <source>
        <dbReference type="EMBL" id="RGQ45809.1"/>
    </source>
</evidence>
<organism evidence="6 7">
    <name type="scientific">Roseburia inulinivorans</name>
    <dbReference type="NCBI Taxonomy" id="360807"/>
    <lineage>
        <taxon>Bacteria</taxon>
        <taxon>Bacillati</taxon>
        <taxon>Bacillota</taxon>
        <taxon>Clostridia</taxon>
        <taxon>Lachnospirales</taxon>
        <taxon>Lachnospiraceae</taxon>
        <taxon>Roseburia</taxon>
    </lineage>
</organism>
<accession>A0A3R5YWR1</accession>
<gene>
    <name evidence="6" type="ORF">DWY96_14900</name>
</gene>
<sequence length="261" mass="28590">MGKIYMTACMKGGCAKTVTTYNLAYSLQKLGKKVLAVDFDSQANLTTCFGVEDPAAVPVTIGHLMMAQIEDEELPAAEEYIMSRNGVDFIPSSMVLSVVDAKLRLEMGAEKMLSGILESLRDRYDAIIIDTAPTLGALNINALAAADEVIITVNPQLLAMMGLQDFLKTVKKIKSRINDKLDVAGILLTMCDARTNLCKVITEQVTDTFEGQIRIFDSKIPNTVKVGESVYYSEPLLEYAPECKACEAYENFAKELIAYEG</sequence>
<evidence type="ECO:0000256" key="1">
    <source>
        <dbReference type="ARBA" id="ARBA00006976"/>
    </source>
</evidence>
<dbReference type="RefSeq" id="WP_118111919.1">
    <property type="nucleotide sequence ID" value="NZ_JBBNGM010000047.1"/>
</dbReference>
<dbReference type="Gene3D" id="3.40.50.300">
    <property type="entry name" value="P-loop containing nucleotide triphosphate hydrolases"/>
    <property type="match status" value="1"/>
</dbReference>
<evidence type="ECO:0000259" key="5">
    <source>
        <dbReference type="Pfam" id="PF13614"/>
    </source>
</evidence>
<reference evidence="6 7" key="1">
    <citation type="submission" date="2018-08" db="EMBL/GenBank/DDBJ databases">
        <title>A genome reference for cultivated species of the human gut microbiota.</title>
        <authorList>
            <person name="Zou Y."/>
            <person name="Xue W."/>
            <person name="Luo G."/>
        </authorList>
    </citation>
    <scope>NUCLEOTIDE SEQUENCE [LARGE SCALE GENOMIC DNA]</scope>
    <source>
        <strain evidence="6 7">AF28-15</strain>
    </source>
</reference>
<evidence type="ECO:0000256" key="4">
    <source>
        <dbReference type="ARBA" id="ARBA00071824"/>
    </source>
</evidence>
<evidence type="ECO:0000256" key="2">
    <source>
        <dbReference type="ARBA" id="ARBA00049360"/>
    </source>
</evidence>
<dbReference type="CDD" id="cd02042">
    <property type="entry name" value="ParAB_family"/>
    <property type="match status" value="1"/>
</dbReference>
<dbReference type="InterPro" id="IPR027417">
    <property type="entry name" value="P-loop_NTPase"/>
</dbReference>
<name>A0A3R5YWR1_9FIRM</name>
<comment type="subunit">
    <text evidence="3">Dimerizes in the presence of ATP but not ADP; ATP-binding is required for double-stranded (ds)DNA-binding. Interacts with DnaA.</text>
</comment>
<dbReference type="PANTHER" id="PTHR13696">
    <property type="entry name" value="P-LOOP CONTAINING NUCLEOSIDE TRIPHOSPHATE HYDROLASE"/>
    <property type="match status" value="1"/>
</dbReference>
<comment type="similarity">
    <text evidence="1">Belongs to the ParA family.</text>
</comment>
<dbReference type="AlphaFoldDB" id="A0A3R5YWR1"/>
<dbReference type="EMBL" id="QRTF01000043">
    <property type="protein sequence ID" value="RGQ45809.1"/>
    <property type="molecule type" value="Genomic_DNA"/>
</dbReference>